<gene>
    <name evidence="3" type="primary">dprA</name>
    <name evidence="3" type="ORF">ESZ54_04430</name>
</gene>
<dbReference type="Gene3D" id="3.40.50.450">
    <property type="match status" value="1"/>
</dbReference>
<evidence type="ECO:0000313" key="3">
    <source>
        <dbReference type="EMBL" id="THB61469.1"/>
    </source>
</evidence>
<accession>A0A4V3TV46</accession>
<name>A0A4V3TV46_9ENTE</name>
<reference evidence="3 4" key="1">
    <citation type="submission" date="2019-01" db="EMBL/GenBank/DDBJ databases">
        <title>Vagococcus silagei sp. nov. isolated from brewer's grain.</title>
        <authorList>
            <person name="Guu J.-R."/>
        </authorList>
    </citation>
    <scope>NUCLEOTIDE SEQUENCE [LARGE SCALE GENOMIC DNA]</scope>
    <source>
        <strain evidence="3 4">2B-2</strain>
    </source>
</reference>
<dbReference type="PANTHER" id="PTHR43022">
    <property type="entry name" value="PROTEIN SMF"/>
    <property type="match status" value="1"/>
</dbReference>
<dbReference type="Proteomes" id="UP000310506">
    <property type="component" value="Unassembled WGS sequence"/>
</dbReference>
<dbReference type="RefSeq" id="WP_136136480.1">
    <property type="nucleotide sequence ID" value="NZ_SDGV01000011.1"/>
</dbReference>
<dbReference type="PANTHER" id="PTHR43022:SF1">
    <property type="entry name" value="PROTEIN SMF"/>
    <property type="match status" value="1"/>
</dbReference>
<dbReference type="InterPro" id="IPR003488">
    <property type="entry name" value="DprA"/>
</dbReference>
<dbReference type="GO" id="GO:0009294">
    <property type="term" value="P:DNA-mediated transformation"/>
    <property type="evidence" value="ECO:0007669"/>
    <property type="project" value="InterPro"/>
</dbReference>
<dbReference type="OrthoDB" id="9785707at2"/>
<dbReference type="NCBIfam" id="TIGR00732">
    <property type="entry name" value="dprA"/>
    <property type="match status" value="1"/>
</dbReference>
<dbReference type="Pfam" id="PF02481">
    <property type="entry name" value="DNA_processg_A"/>
    <property type="match status" value="1"/>
</dbReference>
<evidence type="ECO:0000259" key="2">
    <source>
        <dbReference type="Pfam" id="PF02481"/>
    </source>
</evidence>
<dbReference type="AlphaFoldDB" id="A0A4V3TV46"/>
<organism evidence="3 4">
    <name type="scientific">Vagococcus silagei</name>
    <dbReference type="NCBI Taxonomy" id="2508885"/>
    <lineage>
        <taxon>Bacteria</taxon>
        <taxon>Bacillati</taxon>
        <taxon>Bacillota</taxon>
        <taxon>Bacilli</taxon>
        <taxon>Lactobacillales</taxon>
        <taxon>Enterococcaceae</taxon>
        <taxon>Vagococcus</taxon>
    </lineage>
</organism>
<sequence length="249" mass="27834">MIAKVKKAYQEIFTTSFWQSFGTITEDDFSTFQHSYQFITILDDTYPERLAEIYNPPIALFLEGDIDLLENETLAVIGARKSTTYGKQMIEKIIPTIIKEKITIVSGLAKGSDTNAHIETIKNGGQTIAVIGCGLDIYYPKENKKLQDYISQEHLIISEYLPTVPPLSYHFPSRNRIIAGLSKGVCVIEAQKKSGTFITASLALEEGRDVFAVPGSAFEKTSEGCLELIQEGAKCIWKPEDILLEWNIN</sequence>
<proteinExistence type="inferred from homology"/>
<comment type="similarity">
    <text evidence="1">Belongs to the DprA/Smf family.</text>
</comment>
<evidence type="ECO:0000256" key="1">
    <source>
        <dbReference type="ARBA" id="ARBA00006525"/>
    </source>
</evidence>
<dbReference type="InterPro" id="IPR057666">
    <property type="entry name" value="DrpA_SLOG"/>
</dbReference>
<comment type="caution">
    <text evidence="3">The sequence shown here is derived from an EMBL/GenBank/DDBJ whole genome shotgun (WGS) entry which is preliminary data.</text>
</comment>
<dbReference type="EMBL" id="SDGV01000011">
    <property type="protein sequence ID" value="THB61469.1"/>
    <property type="molecule type" value="Genomic_DNA"/>
</dbReference>
<protein>
    <submittedName>
        <fullName evidence="3">DNA-protecting protein DprA</fullName>
    </submittedName>
</protein>
<keyword evidence="4" id="KW-1185">Reference proteome</keyword>
<feature type="domain" description="Smf/DprA SLOG" evidence="2">
    <location>
        <begin position="37"/>
        <end position="245"/>
    </location>
</feature>
<evidence type="ECO:0000313" key="4">
    <source>
        <dbReference type="Proteomes" id="UP000310506"/>
    </source>
</evidence>
<dbReference type="SUPFAM" id="SSF102405">
    <property type="entry name" value="MCP/YpsA-like"/>
    <property type="match status" value="1"/>
</dbReference>